<feature type="transmembrane region" description="Helical" evidence="1">
    <location>
        <begin position="53"/>
        <end position="74"/>
    </location>
</feature>
<dbReference type="InterPro" id="IPR011990">
    <property type="entry name" value="TPR-like_helical_dom_sf"/>
</dbReference>
<dbReference type="AlphaFoldDB" id="A0A143BLI4"/>
<dbReference type="RefSeq" id="WP_026849525.1">
    <property type="nucleotide sequence ID" value="NZ_CP011454.1"/>
</dbReference>
<evidence type="ECO:0000313" key="2">
    <source>
        <dbReference type="EMBL" id="AMW05370.1"/>
    </source>
</evidence>
<evidence type="ECO:0000256" key="1">
    <source>
        <dbReference type="SAM" id="Phobius"/>
    </source>
</evidence>
<reference evidence="2 3" key="2">
    <citation type="journal article" date="2016" name="Environ. Microbiol. Rep.">
        <title>Metagenomic evidence for the presence of phototrophic Gemmatimonadetes bacteria in diverse environments.</title>
        <authorList>
            <person name="Zeng Y."/>
            <person name="Baumbach J."/>
            <person name="Barbosa E.G."/>
            <person name="Azevedo V."/>
            <person name="Zhang C."/>
            <person name="Koblizek M."/>
        </authorList>
    </citation>
    <scope>NUCLEOTIDE SEQUENCE [LARGE SCALE GENOMIC DNA]</scope>
    <source>
        <strain evidence="2 3">AP64</strain>
    </source>
</reference>
<reference evidence="2 3" key="1">
    <citation type="journal article" date="2014" name="Proc. Natl. Acad. Sci. U.S.A.">
        <title>Functional type 2 photosynthetic reaction centers found in the rare bacterial phylum Gemmatimonadetes.</title>
        <authorList>
            <person name="Zeng Y."/>
            <person name="Feng F."/>
            <person name="Medova H."/>
            <person name="Dean J."/>
            <person name="Koblizek M."/>
        </authorList>
    </citation>
    <scope>NUCLEOTIDE SEQUENCE [LARGE SCALE GENOMIC DNA]</scope>
    <source>
        <strain evidence="2 3">AP64</strain>
    </source>
</reference>
<keyword evidence="3" id="KW-1185">Reference proteome</keyword>
<dbReference type="Proteomes" id="UP000076404">
    <property type="component" value="Chromosome"/>
</dbReference>
<keyword evidence="1" id="KW-0812">Transmembrane</keyword>
<sequence length="225" mass="25127">MTMDPVLLEQAVHRERQRGRRNWLAIAVYACSCFGILSFVFASVGRVPFPQRFYVAAMGGLIGGVFTIIGVQLVQAFTQFGVRAMLEPGGSGRDAVVHSHAEAMAVRGNFEAASKAFDQARAEHGERASLLRAEADIQLRQDGNPERARELLMRLRRSSDATRADELYATHRLVDLYLGPLQDDARAMAELRRLAERFPGTRDAEGALAELQRRRALMNDRHEHP</sequence>
<proteinExistence type="predicted"/>
<dbReference type="Gene3D" id="1.25.40.10">
    <property type="entry name" value="Tetratricopeptide repeat domain"/>
    <property type="match status" value="1"/>
</dbReference>
<protein>
    <submittedName>
        <fullName evidence="2">Uncharacterized protein</fullName>
    </submittedName>
</protein>
<dbReference type="KEGG" id="gph:GEMMAAP_12295"/>
<accession>A0A143BLI4</accession>
<dbReference type="OrthoDB" id="9908360at2"/>
<keyword evidence="1" id="KW-0472">Membrane</keyword>
<dbReference type="EMBL" id="CP011454">
    <property type="protein sequence ID" value="AMW05370.1"/>
    <property type="molecule type" value="Genomic_DNA"/>
</dbReference>
<dbReference type="eggNOG" id="ENOG502ZS0S">
    <property type="taxonomic scope" value="Bacteria"/>
</dbReference>
<gene>
    <name evidence="2" type="ORF">GEMMAAP_12295</name>
</gene>
<evidence type="ECO:0000313" key="3">
    <source>
        <dbReference type="Proteomes" id="UP000076404"/>
    </source>
</evidence>
<name>A0A143BLI4_9BACT</name>
<organism evidence="2 3">
    <name type="scientific">Gemmatimonas phototrophica</name>
    <dbReference type="NCBI Taxonomy" id="1379270"/>
    <lineage>
        <taxon>Bacteria</taxon>
        <taxon>Pseudomonadati</taxon>
        <taxon>Gemmatimonadota</taxon>
        <taxon>Gemmatimonadia</taxon>
        <taxon>Gemmatimonadales</taxon>
        <taxon>Gemmatimonadaceae</taxon>
        <taxon>Gemmatimonas</taxon>
    </lineage>
</organism>
<dbReference type="STRING" id="1379270.GEMMAAP_12295"/>
<keyword evidence="1" id="KW-1133">Transmembrane helix</keyword>
<feature type="transmembrane region" description="Helical" evidence="1">
    <location>
        <begin position="23"/>
        <end position="41"/>
    </location>
</feature>